<accession>A0A9P8I680</accession>
<evidence type="ECO:0000313" key="3">
    <source>
        <dbReference type="Proteomes" id="UP000698800"/>
    </source>
</evidence>
<dbReference type="OrthoDB" id="4851849at2759"/>
<sequence>MALLEITGNVRNRFVQAAVLLHLLNPVRGEPTGHGLDQDPYEVDTPRERLLKRKFLDSFALVCATRRNGDRVSAACIEEGSPQGTIIRIASNSGVQENTLSQVREIVEALNCIASGDLEVSGKETDILLRIIKLDIAKIRYYLKKILTAKEVFEGGISTVELRVLKSSATPHTDASALQQFLQWFAQIFAIRELPPDPEPEALIHHIRWAQEAKRNFLEPLKAAFSTQAQQLPRWIYAIFKLGRYGIASRAFVQLASEFPALFNPMIVEPVSPPPNMQFTLPGDAMPLTSVLRRVAGGREEECLSRLAKVWNTADPEAHFSGACPEALVVHAEIQLVSYYDHHLECKPSFRFIGVSKKSCYLCHTFLTTHPDSFSVSSCHQKLYLSWIPPPAVGPHIYKRYKNMTVELSKVMEAAARRDLDSRLPTLRTRIPADSTAGVSLSGLTEPSLGGVGIRAHLGSRGDPAVGQNRTSEEPVEMEDETAGEESPFPIGVVNLAPPIDEPWPPDFSRTSTTILTEQYPESGSSTSISTMVFHFIRADDHARQDIVSMSDIFDPSTNYPSWAKLVEFLRVDDSFGLAFKEGREFLMVNNRIRVINERQFLACLQHLRNSKILNSEVLVCRFESAS</sequence>
<organism evidence="2 3">
    <name type="scientific">Glutinoglossum americanum</name>
    <dbReference type="NCBI Taxonomy" id="1670608"/>
    <lineage>
        <taxon>Eukaryota</taxon>
        <taxon>Fungi</taxon>
        <taxon>Dikarya</taxon>
        <taxon>Ascomycota</taxon>
        <taxon>Pezizomycotina</taxon>
        <taxon>Geoglossomycetes</taxon>
        <taxon>Geoglossales</taxon>
        <taxon>Geoglossaceae</taxon>
        <taxon>Glutinoglossum</taxon>
    </lineage>
</organism>
<evidence type="ECO:0000256" key="1">
    <source>
        <dbReference type="SAM" id="MobiDB-lite"/>
    </source>
</evidence>
<reference evidence="2" key="1">
    <citation type="submission" date="2021-03" db="EMBL/GenBank/DDBJ databases">
        <title>Comparative genomics and phylogenomic investigation of the class Geoglossomycetes provide insights into ecological specialization and systematics.</title>
        <authorList>
            <person name="Melie T."/>
            <person name="Pirro S."/>
            <person name="Miller A.N."/>
            <person name="Quandt A."/>
        </authorList>
    </citation>
    <scope>NUCLEOTIDE SEQUENCE</scope>
    <source>
        <strain evidence="2">GBOQ0MN5Z8</strain>
    </source>
</reference>
<name>A0A9P8I680_9PEZI</name>
<comment type="caution">
    <text evidence="2">The sequence shown here is derived from an EMBL/GenBank/DDBJ whole genome shotgun (WGS) entry which is preliminary data.</text>
</comment>
<dbReference type="Proteomes" id="UP000698800">
    <property type="component" value="Unassembled WGS sequence"/>
</dbReference>
<dbReference type="PANTHER" id="PTHR42037:SF1">
    <property type="match status" value="1"/>
</dbReference>
<evidence type="ECO:0000313" key="2">
    <source>
        <dbReference type="EMBL" id="KAH0536098.1"/>
    </source>
</evidence>
<dbReference type="PANTHER" id="PTHR42037">
    <property type="match status" value="1"/>
</dbReference>
<gene>
    <name evidence="2" type="ORF">FGG08_007003</name>
</gene>
<proteinExistence type="predicted"/>
<feature type="region of interest" description="Disordered" evidence="1">
    <location>
        <begin position="456"/>
        <end position="489"/>
    </location>
</feature>
<dbReference type="EMBL" id="JAGHQL010000235">
    <property type="protein sequence ID" value="KAH0536098.1"/>
    <property type="molecule type" value="Genomic_DNA"/>
</dbReference>
<dbReference type="AlphaFoldDB" id="A0A9P8I680"/>
<protein>
    <submittedName>
        <fullName evidence="2">Uncharacterized protein</fullName>
    </submittedName>
</protein>
<feature type="compositionally biased region" description="Acidic residues" evidence="1">
    <location>
        <begin position="474"/>
        <end position="484"/>
    </location>
</feature>
<keyword evidence="3" id="KW-1185">Reference proteome</keyword>
<dbReference type="Pfam" id="PF14441">
    <property type="entry name" value="OTT_1508_deam"/>
    <property type="match status" value="1"/>
</dbReference>
<dbReference type="InterPro" id="IPR027796">
    <property type="entry name" value="OTT_1508_deam-like"/>
</dbReference>